<name>A0A7J8GAW2_ROUAE</name>
<dbReference type="Proteomes" id="UP000593571">
    <property type="component" value="Unassembled WGS sequence"/>
</dbReference>
<organism evidence="1 2">
    <name type="scientific">Rousettus aegyptiacus</name>
    <name type="common">Egyptian fruit bat</name>
    <name type="synonym">Pteropus aegyptiacus</name>
    <dbReference type="NCBI Taxonomy" id="9407"/>
    <lineage>
        <taxon>Eukaryota</taxon>
        <taxon>Metazoa</taxon>
        <taxon>Chordata</taxon>
        <taxon>Craniata</taxon>
        <taxon>Vertebrata</taxon>
        <taxon>Euteleostomi</taxon>
        <taxon>Mammalia</taxon>
        <taxon>Eutheria</taxon>
        <taxon>Laurasiatheria</taxon>
        <taxon>Chiroptera</taxon>
        <taxon>Yinpterochiroptera</taxon>
        <taxon>Pteropodoidea</taxon>
        <taxon>Pteropodidae</taxon>
        <taxon>Rousettinae</taxon>
        <taxon>Rousettus</taxon>
    </lineage>
</organism>
<evidence type="ECO:0000313" key="1">
    <source>
        <dbReference type="EMBL" id="KAF6456951.1"/>
    </source>
</evidence>
<protein>
    <submittedName>
        <fullName evidence="1">Uncharacterized protein</fullName>
    </submittedName>
</protein>
<evidence type="ECO:0000313" key="2">
    <source>
        <dbReference type="Proteomes" id="UP000593571"/>
    </source>
</evidence>
<reference evidence="1 2" key="1">
    <citation type="journal article" date="2020" name="Nature">
        <title>Six reference-quality genomes reveal evolution of bat adaptations.</title>
        <authorList>
            <person name="Jebb D."/>
            <person name="Huang Z."/>
            <person name="Pippel M."/>
            <person name="Hughes G.M."/>
            <person name="Lavrichenko K."/>
            <person name="Devanna P."/>
            <person name="Winkler S."/>
            <person name="Jermiin L.S."/>
            <person name="Skirmuntt E.C."/>
            <person name="Katzourakis A."/>
            <person name="Burkitt-Gray L."/>
            <person name="Ray D.A."/>
            <person name="Sullivan K.A.M."/>
            <person name="Roscito J.G."/>
            <person name="Kirilenko B.M."/>
            <person name="Davalos L.M."/>
            <person name="Corthals A.P."/>
            <person name="Power M.L."/>
            <person name="Jones G."/>
            <person name="Ransome R.D."/>
            <person name="Dechmann D.K.N."/>
            <person name="Locatelli A.G."/>
            <person name="Puechmaille S.J."/>
            <person name="Fedrigo O."/>
            <person name="Jarvis E.D."/>
            <person name="Hiller M."/>
            <person name="Vernes S.C."/>
            <person name="Myers E.W."/>
            <person name="Teeling E.C."/>
        </authorList>
    </citation>
    <scope>NUCLEOTIDE SEQUENCE [LARGE SCALE GENOMIC DNA]</scope>
    <source>
        <strain evidence="1">MRouAeg1</strain>
        <tissue evidence="1">Muscle</tissue>
    </source>
</reference>
<sequence length="120" mass="13035">MPRPLGPLPGPRRWRAGGGSISSWLACEETRPRAFVTRNVAPVWPPTARGRRSLFRAKQWGVVHAASLGVSPGKTPIPVWQYGAGGGPERQTKGKTTGSGERWQMEWCAQPGHACPRGQL</sequence>
<accession>A0A7J8GAW2</accession>
<keyword evidence="2" id="KW-1185">Reference proteome</keyword>
<proteinExistence type="predicted"/>
<dbReference type="EMBL" id="JACASE010000006">
    <property type="protein sequence ID" value="KAF6456951.1"/>
    <property type="molecule type" value="Genomic_DNA"/>
</dbReference>
<dbReference type="AlphaFoldDB" id="A0A7J8GAW2"/>
<gene>
    <name evidence="1" type="ORF">HJG63_011580</name>
</gene>
<dbReference type="PROSITE" id="PS51257">
    <property type="entry name" value="PROKAR_LIPOPROTEIN"/>
    <property type="match status" value="1"/>
</dbReference>
<comment type="caution">
    <text evidence="1">The sequence shown here is derived from an EMBL/GenBank/DDBJ whole genome shotgun (WGS) entry which is preliminary data.</text>
</comment>